<keyword evidence="2" id="KW-1185">Reference proteome</keyword>
<organism evidence="1 2">
    <name type="scientific">Candidatus Magnetobacterium bavaricum</name>
    <dbReference type="NCBI Taxonomy" id="29290"/>
    <lineage>
        <taxon>Bacteria</taxon>
        <taxon>Pseudomonadati</taxon>
        <taxon>Nitrospirota</taxon>
        <taxon>Thermodesulfovibrionia</taxon>
        <taxon>Thermodesulfovibrionales</taxon>
        <taxon>Candidatus Magnetobacteriaceae</taxon>
        <taxon>Candidatus Magnetobacterium</taxon>
    </lineage>
</organism>
<protein>
    <submittedName>
        <fullName evidence="1">Uncharacterized protein</fullName>
    </submittedName>
</protein>
<dbReference type="EMBL" id="LACI01000675">
    <property type="protein sequence ID" value="KJU86255.1"/>
    <property type="molecule type" value="Genomic_DNA"/>
</dbReference>
<accession>A0A0F3GWI1</accession>
<evidence type="ECO:0000313" key="2">
    <source>
        <dbReference type="Proteomes" id="UP000033423"/>
    </source>
</evidence>
<dbReference type="Proteomes" id="UP000033423">
    <property type="component" value="Unassembled WGS sequence"/>
</dbReference>
<dbReference type="PANTHER" id="PTHR15852">
    <property type="entry name" value="PLASTID TRANSCRIPTIONALLY ACTIVE PROTEIN"/>
    <property type="match status" value="1"/>
</dbReference>
<gene>
    <name evidence="1" type="ORF">MBAV_001551</name>
</gene>
<evidence type="ECO:0000313" key="1">
    <source>
        <dbReference type="EMBL" id="KJU86255.1"/>
    </source>
</evidence>
<dbReference type="PANTHER" id="PTHR15852:SF54">
    <property type="entry name" value="PROTEIN SSUH2 HOMOLOG"/>
    <property type="match status" value="1"/>
</dbReference>
<dbReference type="AlphaFoldDB" id="A0A0F3GWI1"/>
<sequence length="257" mass="29028">MGFFVYKTQFDYFQNFEPSNTLKLVFYLYSLKNTGNFKLAENLLNKSGFASLFIMEPDYYQTECDDCGGDGSFRCDYCDGDGNIPCNNCEGDGTVSCETCGGDGKVEEDGEEVECNNCYGSGEVSCDECGGGGNEECNHCDGAGHENCSTCDGDGQVETNEHQYQYYIIVTWNSFIKNKCELESGTMTPAFTEYDFDRLSDEYIVLGYDEEHAEFRSAVLPNDVYCANYEDEPELHKSYSKEFRIWMDNDGLDNYKL</sequence>
<comment type="caution">
    <text evidence="1">The sequence shown here is derived from an EMBL/GenBank/DDBJ whole genome shotgun (WGS) entry which is preliminary data.</text>
</comment>
<proteinExistence type="predicted"/>
<name>A0A0F3GWI1_9BACT</name>
<reference evidence="1 2" key="1">
    <citation type="submission" date="2015-02" db="EMBL/GenBank/DDBJ databases">
        <title>Single-cell genomics of uncultivated deep-branching MTB reveals a conserved set of magnetosome genes.</title>
        <authorList>
            <person name="Kolinko S."/>
            <person name="Richter M."/>
            <person name="Glockner F.O."/>
            <person name="Brachmann A."/>
            <person name="Schuler D."/>
        </authorList>
    </citation>
    <scope>NUCLEOTIDE SEQUENCE [LARGE SCALE GENOMIC DNA]</scope>
    <source>
        <strain evidence="1">TM-1</strain>
    </source>
</reference>